<organism evidence="15 16">
    <name type="scientific">Beauveria bassiana</name>
    <name type="common">White muscardine disease fungus</name>
    <name type="synonym">Tritirachium shiotae</name>
    <dbReference type="NCBI Taxonomy" id="176275"/>
    <lineage>
        <taxon>Eukaryota</taxon>
        <taxon>Fungi</taxon>
        <taxon>Dikarya</taxon>
        <taxon>Ascomycota</taxon>
        <taxon>Pezizomycotina</taxon>
        <taxon>Sordariomycetes</taxon>
        <taxon>Hypocreomycetidae</taxon>
        <taxon>Hypocreales</taxon>
        <taxon>Cordycipitaceae</taxon>
        <taxon>Beauveria</taxon>
    </lineage>
</organism>
<dbReference type="Proteomes" id="UP000237441">
    <property type="component" value="Unassembled WGS sequence"/>
</dbReference>
<reference evidence="15 16" key="1">
    <citation type="submission" date="2016-07" db="EMBL/GenBank/DDBJ databases">
        <title>Comparative genomics of the entomopathogenic fungus Beauveria bassiana.</title>
        <authorList>
            <person name="Valero Jimenez C.A."/>
            <person name="Zwaan B.J."/>
            <person name="Van Kan J.A."/>
            <person name="Takken W."/>
            <person name="Debets A.J."/>
            <person name="Schoustra S.E."/>
            <person name="Koenraadt C.J."/>
        </authorList>
    </citation>
    <scope>NUCLEOTIDE SEQUENCE [LARGE SCALE GENOMIC DNA]</scope>
    <source>
        <strain evidence="15 16">ARSEF 8028</strain>
    </source>
</reference>
<dbReference type="AlphaFoldDB" id="A0A2S7YPV4"/>
<keyword evidence="3" id="KW-0812">Transmembrane</keyword>
<evidence type="ECO:0000256" key="4">
    <source>
        <dbReference type="ARBA" id="ARBA00022741"/>
    </source>
</evidence>
<proteinExistence type="inferred from homology"/>
<comment type="catalytic activity">
    <reaction evidence="11">
        <text>ATP + H2O = ADP + phosphate + H(+)</text>
        <dbReference type="Rhea" id="RHEA:13065"/>
        <dbReference type="ChEBI" id="CHEBI:15377"/>
        <dbReference type="ChEBI" id="CHEBI:15378"/>
        <dbReference type="ChEBI" id="CHEBI:30616"/>
        <dbReference type="ChEBI" id="CHEBI:43474"/>
        <dbReference type="ChEBI" id="CHEBI:456216"/>
    </reaction>
    <physiologicalReaction direction="left-to-right" evidence="11">
        <dbReference type="Rhea" id="RHEA:13066"/>
    </physiologicalReaction>
</comment>
<dbReference type="InterPro" id="IPR050747">
    <property type="entry name" value="Mitochondrial_chaperone_BCS1"/>
</dbReference>
<name>A0A2S7YPV4_BEABA</name>
<keyword evidence="10" id="KW-0472">Membrane</keyword>
<dbReference type="Pfam" id="PF08740">
    <property type="entry name" value="BCS1_N"/>
    <property type="match status" value="1"/>
</dbReference>
<dbReference type="InterPro" id="IPR003593">
    <property type="entry name" value="AAA+_ATPase"/>
</dbReference>
<keyword evidence="9" id="KW-0496">Mitochondrion</keyword>
<dbReference type="Pfam" id="PF00004">
    <property type="entry name" value="AAA"/>
    <property type="match status" value="1"/>
</dbReference>
<keyword evidence="5" id="KW-0999">Mitochondrion inner membrane</keyword>
<keyword evidence="8" id="KW-1133">Transmembrane helix</keyword>
<dbReference type="GO" id="GO:0005524">
    <property type="term" value="F:ATP binding"/>
    <property type="evidence" value="ECO:0007669"/>
    <property type="project" value="UniProtKB-KW"/>
</dbReference>
<comment type="similarity">
    <text evidence="2">Belongs to the AAA ATPase family. BCS1 subfamily.</text>
</comment>
<evidence type="ECO:0008006" key="17">
    <source>
        <dbReference type="Google" id="ProtNLM"/>
    </source>
</evidence>
<evidence type="ECO:0000256" key="6">
    <source>
        <dbReference type="ARBA" id="ARBA00022801"/>
    </source>
</evidence>
<evidence type="ECO:0000256" key="8">
    <source>
        <dbReference type="ARBA" id="ARBA00022989"/>
    </source>
</evidence>
<dbReference type="InterPro" id="IPR003959">
    <property type="entry name" value="ATPase_AAA_core"/>
</dbReference>
<protein>
    <recommendedName>
        <fullName evidence="17">Mitochondrial chaperone BCS1-B</fullName>
    </recommendedName>
</protein>
<evidence type="ECO:0000313" key="15">
    <source>
        <dbReference type="EMBL" id="PQK17984.1"/>
    </source>
</evidence>
<dbReference type="PROSITE" id="PS00674">
    <property type="entry name" value="AAA"/>
    <property type="match status" value="1"/>
</dbReference>
<keyword evidence="4 12" id="KW-0547">Nucleotide-binding</keyword>
<keyword evidence="6" id="KW-0378">Hydrolase</keyword>
<dbReference type="Gene3D" id="3.40.50.300">
    <property type="entry name" value="P-loop containing nucleotide triphosphate hydrolases"/>
    <property type="match status" value="1"/>
</dbReference>
<dbReference type="Pfam" id="PF25426">
    <property type="entry name" value="AAA_lid_BCS1"/>
    <property type="match status" value="1"/>
</dbReference>
<evidence type="ECO:0000256" key="7">
    <source>
        <dbReference type="ARBA" id="ARBA00022840"/>
    </source>
</evidence>
<feature type="domain" description="AAA+ ATPase" evidence="13">
    <location>
        <begin position="243"/>
        <end position="375"/>
    </location>
</feature>
<evidence type="ECO:0000259" key="13">
    <source>
        <dbReference type="SMART" id="SM00382"/>
    </source>
</evidence>
<evidence type="ECO:0000256" key="12">
    <source>
        <dbReference type="RuleBase" id="RU003651"/>
    </source>
</evidence>
<dbReference type="OrthoDB" id="10251412at2759"/>
<evidence type="ECO:0000259" key="14">
    <source>
        <dbReference type="SMART" id="SM01024"/>
    </source>
</evidence>
<evidence type="ECO:0000313" key="16">
    <source>
        <dbReference type="Proteomes" id="UP000237441"/>
    </source>
</evidence>
<evidence type="ECO:0000256" key="9">
    <source>
        <dbReference type="ARBA" id="ARBA00023128"/>
    </source>
</evidence>
<dbReference type="SMART" id="SM00382">
    <property type="entry name" value="AAA"/>
    <property type="match status" value="1"/>
</dbReference>
<dbReference type="InterPro" id="IPR003960">
    <property type="entry name" value="ATPase_AAA_CS"/>
</dbReference>
<keyword evidence="7 12" id="KW-0067">ATP-binding</keyword>
<evidence type="ECO:0000256" key="5">
    <source>
        <dbReference type="ARBA" id="ARBA00022792"/>
    </source>
</evidence>
<evidence type="ECO:0000256" key="2">
    <source>
        <dbReference type="ARBA" id="ARBA00007448"/>
    </source>
</evidence>
<comment type="caution">
    <text evidence="15">The sequence shown here is derived from an EMBL/GenBank/DDBJ whole genome shotgun (WGS) entry which is preliminary data.</text>
</comment>
<dbReference type="GO" id="GO:0005743">
    <property type="term" value="C:mitochondrial inner membrane"/>
    <property type="evidence" value="ECO:0007669"/>
    <property type="project" value="UniProtKB-SubCell"/>
</dbReference>
<evidence type="ECO:0000256" key="10">
    <source>
        <dbReference type="ARBA" id="ARBA00023136"/>
    </source>
</evidence>
<dbReference type="InterPro" id="IPR057495">
    <property type="entry name" value="AAA_lid_BCS1"/>
</dbReference>
<evidence type="ECO:0000256" key="1">
    <source>
        <dbReference type="ARBA" id="ARBA00004434"/>
    </source>
</evidence>
<dbReference type="SUPFAM" id="SSF52540">
    <property type="entry name" value="P-loop containing nucleoside triphosphate hydrolases"/>
    <property type="match status" value="1"/>
</dbReference>
<sequence>MASTTVGALYSQVSFLDTLFPGLGVALSYIHPLTSRKSHLGARLLCMYGLVTFLMRFAHGRVARLVEKYFTFTMEVLYTDDSYDTLRTWVQSQPFATETRSTIVTLGKRAEPGNGATKNTLQYSPRNLRKSFWYKSKLLYLRAVPEEGYLHRERLLLSCMGTSNRILKEFLHDCQITLEKETESKTAIYMNSDDRWNLATRRGQKRIDTVILPEDVKKDFFDDIAEYLDPEAVAWYAEHDQLYHRGYLLYGAPGTGKTSLSLAAAGQFGLDVYAMNLSKVNDATLSDLMRRLPKRCILLLEDIDAIESAKTRENSDAGSSTSSSVTLSGLLNAIDGAGSVEGRALIMTTNHADRLDPAVTRPGRVDKKVEFGLASREMLLGLFRYVYLPLSSKTERVGDKDEGVVNNQDAQDTQKHIHELAAMFADRVPAMKYSPAQILSFLIAHRHSPRDAVENAISWVEKEGGGFIPLKRHTSTMNTMEEDLDADGFSATLGMELVENSQTYTVMI</sequence>
<gene>
    <name evidence="15" type="ORF">BB8028_0009g01810</name>
</gene>
<comment type="subcellular location">
    <subcellularLocation>
        <location evidence="1">Mitochondrion inner membrane</location>
        <topology evidence="1">Single-pass membrane protein</topology>
    </subcellularLocation>
</comment>
<feature type="domain" description="BCS1 N-terminal" evidence="14">
    <location>
        <begin position="49"/>
        <end position="210"/>
    </location>
</feature>
<accession>A0A2S7YPV4</accession>
<dbReference type="PANTHER" id="PTHR23070">
    <property type="entry name" value="BCS1 AAA-TYPE ATPASE"/>
    <property type="match status" value="1"/>
</dbReference>
<dbReference type="EMBL" id="JRHA01000009">
    <property type="protein sequence ID" value="PQK17984.1"/>
    <property type="molecule type" value="Genomic_DNA"/>
</dbReference>
<dbReference type="InterPro" id="IPR027417">
    <property type="entry name" value="P-loop_NTPase"/>
</dbReference>
<evidence type="ECO:0000256" key="11">
    <source>
        <dbReference type="ARBA" id="ARBA00048778"/>
    </source>
</evidence>
<dbReference type="SMART" id="SM01024">
    <property type="entry name" value="BCS1_N"/>
    <property type="match status" value="1"/>
</dbReference>
<evidence type="ECO:0000256" key="3">
    <source>
        <dbReference type="ARBA" id="ARBA00022692"/>
    </source>
</evidence>
<dbReference type="InterPro" id="IPR014851">
    <property type="entry name" value="BCS1_N"/>
</dbReference>
<dbReference type="GO" id="GO:0016887">
    <property type="term" value="F:ATP hydrolysis activity"/>
    <property type="evidence" value="ECO:0007669"/>
    <property type="project" value="InterPro"/>
</dbReference>